<dbReference type="EMBL" id="BMAU01021334">
    <property type="protein sequence ID" value="GFY15214.1"/>
    <property type="molecule type" value="Genomic_DNA"/>
</dbReference>
<proteinExistence type="predicted"/>
<gene>
    <name evidence="1" type="primary">SETMAR</name>
    <name evidence="1" type="ORF">TNCV_1570271</name>
</gene>
<dbReference type="AlphaFoldDB" id="A0A8X6VJK7"/>
<dbReference type="InterPro" id="IPR001888">
    <property type="entry name" value="Transposase_1"/>
</dbReference>
<dbReference type="InterPro" id="IPR052709">
    <property type="entry name" value="Transposase-MT_Hybrid"/>
</dbReference>
<sequence>MLTIFWDASGVLYSEFLTKGLTVNSDRYCATLRSLKHSIYRIRPNRNVFLLHHYNARPHCCAQKQNVIGKLKFTVVPQPPYSLDLSLLEFWLFPKLKETLKGQGFATDVEIPAAVHKWRRSQPESFFMDEMKKLIERLNKCVSFTCRNCGGGDGGRVAIYRPFGEFAELNRTVTCMVFKANDRRTSSPLPR</sequence>
<protein>
    <submittedName>
        <fullName evidence="1">Histone-lysine N-methyltransferase SETMAR</fullName>
    </submittedName>
</protein>
<comment type="caution">
    <text evidence="1">The sequence shown here is derived from an EMBL/GenBank/DDBJ whole genome shotgun (WGS) entry which is preliminary data.</text>
</comment>
<dbReference type="PANTHER" id="PTHR46060:SF1">
    <property type="entry name" value="MARINER MOS1 TRANSPOSASE-LIKE PROTEIN"/>
    <property type="match status" value="1"/>
</dbReference>
<organism evidence="1 2">
    <name type="scientific">Trichonephila clavipes</name>
    <name type="common">Golden silk orbweaver</name>
    <name type="synonym">Nephila clavipes</name>
    <dbReference type="NCBI Taxonomy" id="2585209"/>
    <lineage>
        <taxon>Eukaryota</taxon>
        <taxon>Metazoa</taxon>
        <taxon>Ecdysozoa</taxon>
        <taxon>Arthropoda</taxon>
        <taxon>Chelicerata</taxon>
        <taxon>Arachnida</taxon>
        <taxon>Araneae</taxon>
        <taxon>Araneomorphae</taxon>
        <taxon>Entelegynae</taxon>
        <taxon>Araneoidea</taxon>
        <taxon>Nephilidae</taxon>
        <taxon>Trichonephila</taxon>
    </lineage>
</organism>
<dbReference type="Gene3D" id="3.30.420.10">
    <property type="entry name" value="Ribonuclease H-like superfamily/Ribonuclease H"/>
    <property type="match status" value="1"/>
</dbReference>
<dbReference type="Proteomes" id="UP000887159">
    <property type="component" value="Unassembled WGS sequence"/>
</dbReference>
<name>A0A8X6VJK7_TRICX</name>
<dbReference type="GO" id="GO:0003676">
    <property type="term" value="F:nucleic acid binding"/>
    <property type="evidence" value="ECO:0007669"/>
    <property type="project" value="InterPro"/>
</dbReference>
<dbReference type="Pfam" id="PF01359">
    <property type="entry name" value="Transposase_1"/>
    <property type="match status" value="1"/>
</dbReference>
<reference evidence="1" key="1">
    <citation type="submission" date="2020-08" db="EMBL/GenBank/DDBJ databases">
        <title>Multicomponent nature underlies the extraordinary mechanical properties of spider dragline silk.</title>
        <authorList>
            <person name="Kono N."/>
            <person name="Nakamura H."/>
            <person name="Mori M."/>
            <person name="Yoshida Y."/>
            <person name="Ohtoshi R."/>
            <person name="Malay A.D."/>
            <person name="Moran D.A.P."/>
            <person name="Tomita M."/>
            <person name="Numata K."/>
            <person name="Arakawa K."/>
        </authorList>
    </citation>
    <scope>NUCLEOTIDE SEQUENCE</scope>
</reference>
<dbReference type="InterPro" id="IPR036397">
    <property type="entry name" value="RNaseH_sf"/>
</dbReference>
<evidence type="ECO:0000313" key="1">
    <source>
        <dbReference type="EMBL" id="GFY15214.1"/>
    </source>
</evidence>
<keyword evidence="2" id="KW-1185">Reference proteome</keyword>
<accession>A0A8X6VJK7</accession>
<evidence type="ECO:0000313" key="2">
    <source>
        <dbReference type="Proteomes" id="UP000887159"/>
    </source>
</evidence>
<dbReference type="PANTHER" id="PTHR46060">
    <property type="entry name" value="MARINER MOS1 TRANSPOSASE-LIKE PROTEIN"/>
    <property type="match status" value="1"/>
</dbReference>